<comment type="caution">
    <text evidence="1">The sequence shown here is derived from an EMBL/GenBank/DDBJ whole genome shotgun (WGS) entry which is preliminary data.</text>
</comment>
<dbReference type="AlphaFoldDB" id="A0AAD3T295"/>
<reference evidence="1" key="1">
    <citation type="submission" date="2023-05" db="EMBL/GenBank/DDBJ databases">
        <title>Nepenthes gracilis genome sequencing.</title>
        <authorList>
            <person name="Fukushima K."/>
        </authorList>
    </citation>
    <scope>NUCLEOTIDE SEQUENCE</scope>
    <source>
        <strain evidence="1">SING2019-196</strain>
    </source>
</reference>
<keyword evidence="2" id="KW-1185">Reference proteome</keyword>
<dbReference type="Proteomes" id="UP001279734">
    <property type="component" value="Unassembled WGS sequence"/>
</dbReference>
<evidence type="ECO:0000313" key="1">
    <source>
        <dbReference type="EMBL" id="GMH21427.1"/>
    </source>
</evidence>
<organism evidence="1 2">
    <name type="scientific">Nepenthes gracilis</name>
    <name type="common">Slender pitcher plant</name>
    <dbReference type="NCBI Taxonomy" id="150966"/>
    <lineage>
        <taxon>Eukaryota</taxon>
        <taxon>Viridiplantae</taxon>
        <taxon>Streptophyta</taxon>
        <taxon>Embryophyta</taxon>
        <taxon>Tracheophyta</taxon>
        <taxon>Spermatophyta</taxon>
        <taxon>Magnoliopsida</taxon>
        <taxon>eudicotyledons</taxon>
        <taxon>Gunneridae</taxon>
        <taxon>Pentapetalae</taxon>
        <taxon>Caryophyllales</taxon>
        <taxon>Nepenthaceae</taxon>
        <taxon>Nepenthes</taxon>
    </lineage>
</organism>
<proteinExistence type="predicted"/>
<evidence type="ECO:0000313" key="2">
    <source>
        <dbReference type="Proteomes" id="UP001279734"/>
    </source>
</evidence>
<gene>
    <name evidence="1" type="ORF">Nepgr_023269</name>
</gene>
<name>A0AAD3T295_NEPGR</name>
<sequence length="303" mass="32688">MMMAGLISPAMASSSAKTLCSFPFVHYPNSSSISSSVAGVPEELLDSFEILRGPSEKHSSSACLPVNILEYIESIDQIEGGCEPLARNSSALPMSDSGLVDCSPLEMASRSKEEIPSTTDFDGDNDLPWNRTCPELPSMMAGELPPLGSNKHVGAPAFSPKSRPVETCSDIVQAGERFCGSNMTFFPVSRVIRSWSGLLQRWPNMGQKCGNRRWLGTSVIRNFSPLLYRLLLASCGEKLAFLALWSIPKVEEEVRNASNAVLSNHPKKLPACVPDAVLPCAPVTCPTHKTSVGSSKEPKECGR</sequence>
<accession>A0AAD3T295</accession>
<protein>
    <submittedName>
        <fullName evidence="1">Uncharacterized protein</fullName>
    </submittedName>
</protein>
<dbReference type="EMBL" id="BSYO01000023">
    <property type="protein sequence ID" value="GMH21427.1"/>
    <property type="molecule type" value="Genomic_DNA"/>
</dbReference>